<name>A0A1Y1IEF7_KLENI</name>
<gene>
    <name evidence="3" type="ORF">KFL_003300100</name>
</gene>
<proteinExistence type="predicted"/>
<feature type="domain" description="NADP-dependent oxidoreductase" evidence="2">
    <location>
        <begin position="19"/>
        <end position="308"/>
    </location>
</feature>
<dbReference type="OMA" id="RFQTENM"/>
<accession>A0A1Y1IEF7</accession>
<dbReference type="InterPro" id="IPR020471">
    <property type="entry name" value="AKR"/>
</dbReference>
<evidence type="ECO:0000256" key="1">
    <source>
        <dbReference type="ARBA" id="ARBA00023002"/>
    </source>
</evidence>
<dbReference type="Pfam" id="PF00248">
    <property type="entry name" value="Aldo_ket_red"/>
    <property type="match status" value="1"/>
</dbReference>
<dbReference type="EMBL" id="DF237279">
    <property type="protein sequence ID" value="GAQ87086.1"/>
    <property type="molecule type" value="Genomic_DNA"/>
</dbReference>
<dbReference type="SUPFAM" id="SSF51430">
    <property type="entry name" value="NAD(P)-linked oxidoreductase"/>
    <property type="match status" value="1"/>
</dbReference>
<dbReference type="STRING" id="105231.A0A1Y1IEF7"/>
<organism evidence="3 4">
    <name type="scientific">Klebsormidium nitens</name>
    <name type="common">Green alga</name>
    <name type="synonym">Ulothrix nitens</name>
    <dbReference type="NCBI Taxonomy" id="105231"/>
    <lineage>
        <taxon>Eukaryota</taxon>
        <taxon>Viridiplantae</taxon>
        <taxon>Streptophyta</taxon>
        <taxon>Klebsormidiophyceae</taxon>
        <taxon>Klebsormidiales</taxon>
        <taxon>Klebsormidiaceae</taxon>
        <taxon>Klebsormidium</taxon>
    </lineage>
</organism>
<reference evidence="3 4" key="1">
    <citation type="journal article" date="2014" name="Nat. Commun.">
        <title>Klebsormidium flaccidum genome reveals primary factors for plant terrestrial adaptation.</title>
        <authorList>
            <person name="Hori K."/>
            <person name="Maruyama F."/>
            <person name="Fujisawa T."/>
            <person name="Togashi T."/>
            <person name="Yamamoto N."/>
            <person name="Seo M."/>
            <person name="Sato S."/>
            <person name="Yamada T."/>
            <person name="Mori H."/>
            <person name="Tajima N."/>
            <person name="Moriyama T."/>
            <person name="Ikeuchi M."/>
            <person name="Watanabe M."/>
            <person name="Wada H."/>
            <person name="Kobayashi K."/>
            <person name="Saito M."/>
            <person name="Masuda T."/>
            <person name="Sasaki-Sekimoto Y."/>
            <person name="Mashiguchi K."/>
            <person name="Awai K."/>
            <person name="Shimojima M."/>
            <person name="Masuda S."/>
            <person name="Iwai M."/>
            <person name="Nobusawa T."/>
            <person name="Narise T."/>
            <person name="Kondo S."/>
            <person name="Saito H."/>
            <person name="Sato R."/>
            <person name="Murakawa M."/>
            <person name="Ihara Y."/>
            <person name="Oshima-Yamada Y."/>
            <person name="Ohtaka K."/>
            <person name="Satoh M."/>
            <person name="Sonobe K."/>
            <person name="Ishii M."/>
            <person name="Ohtani R."/>
            <person name="Kanamori-Sato M."/>
            <person name="Honoki R."/>
            <person name="Miyazaki D."/>
            <person name="Mochizuki H."/>
            <person name="Umetsu J."/>
            <person name="Higashi K."/>
            <person name="Shibata D."/>
            <person name="Kamiya Y."/>
            <person name="Sato N."/>
            <person name="Nakamura Y."/>
            <person name="Tabata S."/>
            <person name="Ida S."/>
            <person name="Kurokawa K."/>
            <person name="Ohta H."/>
        </authorList>
    </citation>
    <scope>NUCLEOTIDE SEQUENCE [LARGE SCALE GENOMIC DNA]</scope>
    <source>
        <strain evidence="3 4">NIES-2285</strain>
    </source>
</reference>
<dbReference type="InterPro" id="IPR050791">
    <property type="entry name" value="Aldo-Keto_reductase"/>
</dbReference>
<dbReference type="InterPro" id="IPR023210">
    <property type="entry name" value="NADP_OxRdtase_dom"/>
</dbReference>
<dbReference type="GO" id="GO:0005737">
    <property type="term" value="C:cytoplasm"/>
    <property type="evidence" value="ECO:0000318"/>
    <property type="project" value="GO_Central"/>
</dbReference>
<dbReference type="Gene3D" id="3.20.20.100">
    <property type="entry name" value="NADP-dependent oxidoreductase domain"/>
    <property type="match status" value="1"/>
</dbReference>
<evidence type="ECO:0000259" key="2">
    <source>
        <dbReference type="Pfam" id="PF00248"/>
    </source>
</evidence>
<keyword evidence="1" id="KW-0560">Oxidoreductase</keyword>
<evidence type="ECO:0000313" key="3">
    <source>
        <dbReference type="EMBL" id="GAQ87086.1"/>
    </source>
</evidence>
<dbReference type="PANTHER" id="PTHR43625">
    <property type="entry name" value="AFLATOXIN B1 ALDEHYDE REDUCTASE"/>
    <property type="match status" value="1"/>
</dbReference>
<protein>
    <submittedName>
        <fullName evidence="3">NAD(P)-linked oxidoreductase</fullName>
    </submittedName>
</protein>
<dbReference type="Proteomes" id="UP000054558">
    <property type="component" value="Unassembled WGS sequence"/>
</dbReference>
<dbReference type="PANTHER" id="PTHR43625:SF40">
    <property type="entry name" value="ALDO-KETO REDUCTASE YAKC [NADP(+)]"/>
    <property type="match status" value="1"/>
</dbReference>
<dbReference type="InterPro" id="IPR036812">
    <property type="entry name" value="NAD(P)_OxRdtase_dom_sf"/>
</dbReference>
<dbReference type="AlphaFoldDB" id="A0A1Y1IEF7"/>
<evidence type="ECO:0000313" key="4">
    <source>
        <dbReference type="Proteomes" id="UP000054558"/>
    </source>
</evidence>
<dbReference type="OrthoDB" id="37537at2759"/>
<keyword evidence="4" id="KW-1185">Reference proteome</keyword>
<dbReference type="PRINTS" id="PR00069">
    <property type="entry name" value="ALDKETRDTASE"/>
</dbReference>
<dbReference type="CDD" id="cd19076">
    <property type="entry name" value="AKR_AKR13A_13D"/>
    <property type="match status" value="1"/>
</dbReference>
<sequence>MAPNNPTIALGKEGLKASKLGFGCMGMSWAYGPPPAEEQSLAVLQKAVDSGITLFNSADFYGKDGHNEKLLGKAFAHQREKVVLAVKFGAILSEHGLQLQADPDFVRASCEASLKRLGTEYIDLYILARTDEKVPIETTVKAMVELKDEGKIKHLGLSEVSAATIRRAHKVHPITAIELEWSLWERSVEAEIIPTCRELGIGIIAYSPLGRGFFSDKPSAIGPGDFRAITPRFNSENLEKNRQLLENVKKIAERKGATTSQLALAWVLSRGDDVVPIPGTTKLANLESNLGALDIKLSPEEIKELEDAVPAHLVHGIRYPEHALKATHEFEKTPELDG</sequence>
<dbReference type="GO" id="GO:0016491">
    <property type="term" value="F:oxidoreductase activity"/>
    <property type="evidence" value="ECO:0007669"/>
    <property type="project" value="UniProtKB-KW"/>
</dbReference>